<evidence type="ECO:0000256" key="1">
    <source>
        <dbReference type="SAM" id="SignalP"/>
    </source>
</evidence>
<sequence>MPTCIDSSRYLKLIKLTLLATLSVLCCSSAFAQIVITEIQPIKFPTVLQNSGTSSTVVVNWKGGIGNSTNATLLDDDYYQGRYFITSDTSDPITINFISLNNEPLIQIKNIKIRYKNTTYKTFPAMGLDNPGVDGEYIEIGAKVVANKKSSQGAKYPQYTLSVNEQ</sequence>
<gene>
    <name evidence="2" type="ORF">SJ2017_1139</name>
</gene>
<dbReference type="RefSeq" id="WP_080915167.1">
    <property type="nucleotide sequence ID" value="NZ_CP020472.1"/>
</dbReference>
<accession>A0ABN4YAQ4</accession>
<evidence type="ECO:0000313" key="2">
    <source>
        <dbReference type="EMBL" id="ARD21466.1"/>
    </source>
</evidence>
<name>A0ABN4YAQ4_9GAMM</name>
<feature type="chain" id="PRO_5046452362" description="DUF4402 domain-containing protein" evidence="1">
    <location>
        <begin position="33"/>
        <end position="166"/>
    </location>
</feature>
<reference evidence="2 3" key="1">
    <citation type="submission" date="2017-03" db="EMBL/GenBank/DDBJ databases">
        <title>Genome sequencing of Shewanella japonica KCTC 22435.</title>
        <authorList>
            <person name="Kim K.M."/>
        </authorList>
    </citation>
    <scope>NUCLEOTIDE SEQUENCE [LARGE SCALE GENOMIC DNA]</scope>
    <source>
        <strain evidence="2 3">KCTC 22435</strain>
    </source>
</reference>
<organism evidence="2 3">
    <name type="scientific">Shewanella japonica</name>
    <dbReference type="NCBI Taxonomy" id="93973"/>
    <lineage>
        <taxon>Bacteria</taxon>
        <taxon>Pseudomonadati</taxon>
        <taxon>Pseudomonadota</taxon>
        <taxon>Gammaproteobacteria</taxon>
        <taxon>Alteromonadales</taxon>
        <taxon>Shewanellaceae</taxon>
        <taxon>Shewanella</taxon>
    </lineage>
</organism>
<evidence type="ECO:0008006" key="4">
    <source>
        <dbReference type="Google" id="ProtNLM"/>
    </source>
</evidence>
<dbReference type="Proteomes" id="UP000191820">
    <property type="component" value="Chromosome"/>
</dbReference>
<proteinExistence type="predicted"/>
<feature type="signal peptide" evidence="1">
    <location>
        <begin position="1"/>
        <end position="32"/>
    </location>
</feature>
<protein>
    <recommendedName>
        <fullName evidence="4">DUF4402 domain-containing protein</fullName>
    </recommendedName>
</protein>
<keyword evidence="3" id="KW-1185">Reference proteome</keyword>
<evidence type="ECO:0000313" key="3">
    <source>
        <dbReference type="Proteomes" id="UP000191820"/>
    </source>
</evidence>
<keyword evidence="1" id="KW-0732">Signal</keyword>
<dbReference type="EMBL" id="CP020472">
    <property type="protein sequence ID" value="ARD21466.1"/>
    <property type="molecule type" value="Genomic_DNA"/>
</dbReference>